<evidence type="ECO:0008006" key="7">
    <source>
        <dbReference type="Google" id="ProtNLM"/>
    </source>
</evidence>
<evidence type="ECO:0000256" key="2">
    <source>
        <dbReference type="ARBA" id="ARBA00022679"/>
    </source>
</evidence>
<gene>
    <name evidence="5" type="ORF">WJX72_006460</name>
</gene>
<dbReference type="PROSITE" id="PS50405">
    <property type="entry name" value="GST_CTER"/>
    <property type="match status" value="1"/>
</dbReference>
<keyword evidence="2" id="KW-0808">Transferase</keyword>
<keyword evidence="6" id="KW-1185">Reference proteome</keyword>
<dbReference type="AlphaFoldDB" id="A0AAW1P5F0"/>
<feature type="domain" description="GST N-terminal" evidence="3">
    <location>
        <begin position="48"/>
        <end position="129"/>
    </location>
</feature>
<evidence type="ECO:0000256" key="1">
    <source>
        <dbReference type="ARBA" id="ARBA00007409"/>
    </source>
</evidence>
<dbReference type="SUPFAM" id="SSF52833">
    <property type="entry name" value="Thioredoxin-like"/>
    <property type="match status" value="1"/>
</dbReference>
<organism evidence="5 6">
    <name type="scientific">[Myrmecia] bisecta</name>
    <dbReference type="NCBI Taxonomy" id="41462"/>
    <lineage>
        <taxon>Eukaryota</taxon>
        <taxon>Viridiplantae</taxon>
        <taxon>Chlorophyta</taxon>
        <taxon>core chlorophytes</taxon>
        <taxon>Trebouxiophyceae</taxon>
        <taxon>Trebouxiales</taxon>
        <taxon>Trebouxiaceae</taxon>
        <taxon>Myrmecia</taxon>
    </lineage>
</organism>
<name>A0AAW1P5F0_9CHLO</name>
<dbReference type="SFLD" id="SFLDG01150">
    <property type="entry name" value="Main.1:_Beta-like"/>
    <property type="match status" value="1"/>
</dbReference>
<comment type="similarity">
    <text evidence="1">Belongs to the GST superfamily.</text>
</comment>
<dbReference type="Proteomes" id="UP001489004">
    <property type="component" value="Unassembled WGS sequence"/>
</dbReference>
<dbReference type="Gene3D" id="1.20.1050.10">
    <property type="match status" value="1"/>
</dbReference>
<comment type="caution">
    <text evidence="5">The sequence shown here is derived from an EMBL/GenBank/DDBJ whole genome shotgun (WGS) entry which is preliminary data.</text>
</comment>
<dbReference type="InterPro" id="IPR010987">
    <property type="entry name" value="Glutathione-S-Trfase_C-like"/>
</dbReference>
<dbReference type="GO" id="GO:0016740">
    <property type="term" value="F:transferase activity"/>
    <property type="evidence" value="ECO:0007669"/>
    <property type="project" value="UniProtKB-KW"/>
</dbReference>
<dbReference type="EMBL" id="JALJOR010000015">
    <property type="protein sequence ID" value="KAK9805584.1"/>
    <property type="molecule type" value="Genomic_DNA"/>
</dbReference>
<dbReference type="InterPro" id="IPR036249">
    <property type="entry name" value="Thioredoxin-like_sf"/>
</dbReference>
<dbReference type="InterPro" id="IPR004045">
    <property type="entry name" value="Glutathione_S-Trfase_N"/>
</dbReference>
<dbReference type="SFLD" id="SFLDS00019">
    <property type="entry name" value="Glutathione_Transferase_(cytos"/>
    <property type="match status" value="1"/>
</dbReference>
<reference evidence="5 6" key="1">
    <citation type="journal article" date="2024" name="Nat. Commun.">
        <title>Phylogenomics reveals the evolutionary origins of lichenization in chlorophyte algae.</title>
        <authorList>
            <person name="Puginier C."/>
            <person name="Libourel C."/>
            <person name="Otte J."/>
            <person name="Skaloud P."/>
            <person name="Haon M."/>
            <person name="Grisel S."/>
            <person name="Petersen M."/>
            <person name="Berrin J.G."/>
            <person name="Delaux P.M."/>
            <person name="Dal Grande F."/>
            <person name="Keller J."/>
        </authorList>
    </citation>
    <scope>NUCLEOTIDE SEQUENCE [LARGE SCALE GENOMIC DNA]</scope>
    <source>
        <strain evidence="5 6">SAG 2043</strain>
    </source>
</reference>
<dbReference type="InterPro" id="IPR040079">
    <property type="entry name" value="Glutathione_S-Trfase"/>
</dbReference>
<feature type="domain" description="GST C-terminal" evidence="4">
    <location>
        <begin position="107"/>
        <end position="240"/>
    </location>
</feature>
<dbReference type="InterPro" id="IPR036282">
    <property type="entry name" value="Glutathione-S-Trfase_C_sf"/>
</dbReference>
<proteinExistence type="inferred from homology"/>
<dbReference type="CDD" id="cd03046">
    <property type="entry name" value="GST_N_GTT1_like"/>
    <property type="match status" value="1"/>
</dbReference>
<dbReference type="SFLD" id="SFLDG00358">
    <property type="entry name" value="Main_(cytGST)"/>
    <property type="match status" value="1"/>
</dbReference>
<dbReference type="PROSITE" id="PS50404">
    <property type="entry name" value="GST_NTER"/>
    <property type="match status" value="1"/>
</dbReference>
<evidence type="ECO:0000259" key="4">
    <source>
        <dbReference type="PROSITE" id="PS50405"/>
    </source>
</evidence>
<protein>
    <recommendedName>
        <fullName evidence="7">Glutathione S-transferase</fullName>
    </recommendedName>
</protein>
<evidence type="ECO:0000259" key="3">
    <source>
        <dbReference type="PROSITE" id="PS50404"/>
    </source>
</evidence>
<dbReference type="InterPro" id="IPR004046">
    <property type="entry name" value="GST_C"/>
</dbReference>
<accession>A0AAW1P5F0</accession>
<dbReference type="PANTHER" id="PTHR44051">
    <property type="entry name" value="GLUTATHIONE S-TRANSFERASE-RELATED"/>
    <property type="match status" value="1"/>
</dbReference>
<evidence type="ECO:0000313" key="6">
    <source>
        <dbReference type="Proteomes" id="UP001489004"/>
    </source>
</evidence>
<sequence>MRWVETQPRKIEIFAASIGRTQFGGYGTKSVRAQRTAFKVSATGNGSSTGLRLYTNPKSRGKIVEWYLQELDLDYEPVHVDLAKKEHKSPAFLQINPLGKLPALVDGDFKLYESGALLLYLADKYGGSNTSESRAVAAQWTLFANSTMGNAIFIEAFRDKQMPAVMDALNTQLADHPYLLGSTFTVADVAVGGYLLYIPLFFPQMELSPWPAVMQYIHKLQERPACRNTVAAPLVDSELI</sequence>
<dbReference type="SUPFAM" id="SSF47616">
    <property type="entry name" value="GST C-terminal domain-like"/>
    <property type="match status" value="1"/>
</dbReference>
<dbReference type="Pfam" id="PF02798">
    <property type="entry name" value="GST_N"/>
    <property type="match status" value="1"/>
</dbReference>
<dbReference type="Gene3D" id="3.40.30.10">
    <property type="entry name" value="Glutaredoxin"/>
    <property type="match status" value="1"/>
</dbReference>
<evidence type="ECO:0000313" key="5">
    <source>
        <dbReference type="EMBL" id="KAK9805584.1"/>
    </source>
</evidence>
<dbReference type="PANTHER" id="PTHR44051:SF8">
    <property type="entry name" value="GLUTATHIONE S-TRANSFERASE GSTA"/>
    <property type="match status" value="1"/>
</dbReference>
<dbReference type="FunFam" id="3.40.30.10:FF:000039">
    <property type="entry name" value="Glutathione S-transferase domain"/>
    <property type="match status" value="1"/>
</dbReference>
<dbReference type="Pfam" id="PF14497">
    <property type="entry name" value="GST_C_3"/>
    <property type="match status" value="1"/>
</dbReference>